<evidence type="ECO:0000313" key="2">
    <source>
        <dbReference type="EMBL" id="CRY93690.1"/>
    </source>
</evidence>
<reference evidence="2" key="1">
    <citation type="submission" date="2015-06" db="EMBL/GenBank/DDBJ databases">
        <authorList>
            <person name="Joergensen T."/>
        </authorList>
    </citation>
    <scope>NUCLEOTIDE SEQUENCE</scope>
    <source>
        <plasmid evidence="2">pRGRH0047</plasmid>
    </source>
</reference>
<sequence length="185" mass="20276">MWVLFAGLILLLALATDFQAVGSGRGAGFGVSTIKRRVANGIFRCTVLALLFVICIKLQSTYLIAGSESMSNWLWTDAITLLRREEYGQFFLHQRSIPQLTTIIILAVILLVFSTAYMRVSVVGEALTSDEAAARPNLHLWLAFVTIALLSANVFLIGAAHGFSLLLGCSFLMAIYSLCRPPFDE</sequence>
<keyword evidence="1" id="KW-1133">Transmembrane helix</keyword>
<protein>
    <submittedName>
        <fullName evidence="2">Uncharacterized protein</fullName>
    </submittedName>
</protein>
<name>A0A0H5PWX8_9ZZZZ</name>
<keyword evidence="2" id="KW-0614">Plasmid</keyword>
<keyword evidence="1" id="KW-0812">Transmembrane</keyword>
<geneLocation type="plasmid" evidence="2">
    <name>pRGRH0047</name>
</geneLocation>
<dbReference type="AlphaFoldDB" id="A0A0H5PWX8"/>
<accession>A0A0H5PWX8</accession>
<keyword evidence="1" id="KW-0472">Membrane</keyword>
<feature type="transmembrane region" description="Helical" evidence="1">
    <location>
        <begin position="100"/>
        <end position="118"/>
    </location>
</feature>
<evidence type="ECO:0000256" key="1">
    <source>
        <dbReference type="SAM" id="Phobius"/>
    </source>
</evidence>
<dbReference type="EMBL" id="LN852739">
    <property type="protein sequence ID" value="CRY93690.1"/>
    <property type="molecule type" value="Genomic_DNA"/>
</dbReference>
<reference evidence="2" key="2">
    <citation type="submission" date="2015-07" db="EMBL/GenBank/DDBJ databases">
        <title>Plasmids, circular viruses and viroids from rat gut.</title>
        <authorList>
            <person name="Jorgensen T.J."/>
            <person name="Hansen M.A."/>
            <person name="Xu Z."/>
            <person name="Tabak M.A."/>
            <person name="Sorensen S.J."/>
            <person name="Hansen L.H."/>
        </authorList>
    </citation>
    <scope>NUCLEOTIDE SEQUENCE</scope>
    <source>
        <plasmid evidence="2">pRGRH0047</plasmid>
    </source>
</reference>
<organism evidence="2">
    <name type="scientific">uncultured prokaryote</name>
    <dbReference type="NCBI Taxonomy" id="198431"/>
    <lineage>
        <taxon>unclassified sequences</taxon>
        <taxon>environmental samples</taxon>
    </lineage>
</organism>
<proteinExistence type="predicted"/>
<feature type="transmembrane region" description="Helical" evidence="1">
    <location>
        <begin position="138"/>
        <end position="156"/>
    </location>
</feature>
<feature type="transmembrane region" description="Helical" evidence="1">
    <location>
        <begin position="42"/>
        <end position="65"/>
    </location>
</feature>